<dbReference type="GO" id="GO:0046872">
    <property type="term" value="F:metal ion binding"/>
    <property type="evidence" value="ECO:0007669"/>
    <property type="project" value="UniProtKB-KW"/>
</dbReference>
<evidence type="ECO:0000313" key="8">
    <source>
        <dbReference type="EMBL" id="CAF3986201.1"/>
    </source>
</evidence>
<keyword evidence="1" id="KW-0813">Transport</keyword>
<dbReference type="Gene3D" id="1.10.490.10">
    <property type="entry name" value="Globins"/>
    <property type="match status" value="1"/>
</dbReference>
<evidence type="ECO:0000313" key="9">
    <source>
        <dbReference type="Proteomes" id="UP000663829"/>
    </source>
</evidence>
<dbReference type="CDD" id="cd01040">
    <property type="entry name" value="Mb-like"/>
    <property type="match status" value="1"/>
</dbReference>
<keyword evidence="2" id="KW-0349">Heme</keyword>
<evidence type="ECO:0000256" key="2">
    <source>
        <dbReference type="ARBA" id="ARBA00022617"/>
    </source>
</evidence>
<dbReference type="InterPro" id="IPR009050">
    <property type="entry name" value="Globin-like_sf"/>
</dbReference>
<name>A0A813VFS8_9BILA</name>
<dbReference type="GO" id="GO:0019825">
    <property type="term" value="F:oxygen binding"/>
    <property type="evidence" value="ECO:0007669"/>
    <property type="project" value="InterPro"/>
</dbReference>
<dbReference type="SUPFAM" id="SSF46458">
    <property type="entry name" value="Globin-like"/>
    <property type="match status" value="1"/>
</dbReference>
<evidence type="ECO:0000313" key="7">
    <source>
        <dbReference type="EMBL" id="CAF3630072.1"/>
    </source>
</evidence>
<evidence type="ECO:0000256" key="4">
    <source>
        <dbReference type="ARBA" id="ARBA00023004"/>
    </source>
</evidence>
<keyword evidence="3" id="KW-0479">Metal-binding</keyword>
<gene>
    <name evidence="5" type="ORF">GPM918_LOCUS5649</name>
    <name evidence="6" type="ORF">OVA965_LOCUS22766</name>
    <name evidence="7" type="ORF">SRO942_LOCUS5649</name>
    <name evidence="8" type="ORF">TMI583_LOCUS23480</name>
</gene>
<dbReference type="EMBL" id="CAJOBC010000827">
    <property type="protein sequence ID" value="CAF3630072.1"/>
    <property type="molecule type" value="Genomic_DNA"/>
</dbReference>
<dbReference type="Proteomes" id="UP000677228">
    <property type="component" value="Unassembled WGS sequence"/>
</dbReference>
<proteinExistence type="predicted"/>
<dbReference type="OrthoDB" id="9972615at2759"/>
<dbReference type="AlphaFoldDB" id="A0A813VFS8"/>
<accession>A0A813VFS8</accession>
<evidence type="ECO:0000313" key="6">
    <source>
        <dbReference type="EMBL" id="CAF1175000.1"/>
    </source>
</evidence>
<dbReference type="InterPro" id="IPR012292">
    <property type="entry name" value="Globin/Proto"/>
</dbReference>
<dbReference type="EMBL" id="CAJNOQ010000827">
    <property type="protein sequence ID" value="CAF0842733.1"/>
    <property type="molecule type" value="Genomic_DNA"/>
</dbReference>
<keyword evidence="9" id="KW-1185">Reference proteome</keyword>
<organism evidence="5 9">
    <name type="scientific">Didymodactylos carnosus</name>
    <dbReference type="NCBI Taxonomy" id="1234261"/>
    <lineage>
        <taxon>Eukaryota</taxon>
        <taxon>Metazoa</taxon>
        <taxon>Spiralia</taxon>
        <taxon>Gnathifera</taxon>
        <taxon>Rotifera</taxon>
        <taxon>Eurotatoria</taxon>
        <taxon>Bdelloidea</taxon>
        <taxon>Philodinida</taxon>
        <taxon>Philodinidae</taxon>
        <taxon>Didymodactylos</taxon>
    </lineage>
</organism>
<dbReference type="Proteomes" id="UP000682733">
    <property type="component" value="Unassembled WGS sequence"/>
</dbReference>
<dbReference type="EMBL" id="CAJNOK010012958">
    <property type="protein sequence ID" value="CAF1175000.1"/>
    <property type="molecule type" value="Genomic_DNA"/>
</dbReference>
<dbReference type="GO" id="GO:0020037">
    <property type="term" value="F:heme binding"/>
    <property type="evidence" value="ECO:0007669"/>
    <property type="project" value="InterPro"/>
</dbReference>
<dbReference type="InterPro" id="IPR044399">
    <property type="entry name" value="Mb-like_M"/>
</dbReference>
<evidence type="ECO:0000256" key="3">
    <source>
        <dbReference type="ARBA" id="ARBA00022723"/>
    </source>
</evidence>
<evidence type="ECO:0000256" key="1">
    <source>
        <dbReference type="ARBA" id="ARBA00022448"/>
    </source>
</evidence>
<protein>
    <submittedName>
        <fullName evidence="5">Uncharacterized protein</fullName>
    </submittedName>
</protein>
<dbReference type="EMBL" id="CAJOBA010034482">
    <property type="protein sequence ID" value="CAF3986201.1"/>
    <property type="molecule type" value="Genomic_DNA"/>
</dbReference>
<comment type="caution">
    <text evidence="5">The sequence shown here is derived from an EMBL/GenBank/DDBJ whole genome shotgun (WGS) entry which is preliminary data.</text>
</comment>
<dbReference type="Proteomes" id="UP000681722">
    <property type="component" value="Unassembled WGS sequence"/>
</dbReference>
<keyword evidence="4" id="KW-0408">Iron</keyword>
<dbReference type="Proteomes" id="UP000663829">
    <property type="component" value="Unassembled WGS sequence"/>
</dbReference>
<reference evidence="5" key="1">
    <citation type="submission" date="2021-02" db="EMBL/GenBank/DDBJ databases">
        <authorList>
            <person name="Nowell W R."/>
        </authorList>
    </citation>
    <scope>NUCLEOTIDE SEQUENCE</scope>
</reference>
<sequence>MGCGSLANQPECSISAKNRFTQKDIQILRETWTIIKTHYDMKKLGDDIMNRTLQKLPLVESFWRNSVIVEGNNLNFGEYDSCLKTDMSWKLEFQNHGLKLLRKLDEVLLLINDDTLLKNTIKQITNIHLKNEVNAEHYTVRSTVS</sequence>
<evidence type="ECO:0000313" key="5">
    <source>
        <dbReference type="EMBL" id="CAF0842733.1"/>
    </source>
</evidence>